<evidence type="ECO:0000256" key="2">
    <source>
        <dbReference type="ARBA" id="ARBA00022723"/>
    </source>
</evidence>
<evidence type="ECO:0000313" key="9">
    <source>
        <dbReference type="EMBL" id="KAG2274098.1"/>
    </source>
</evidence>
<dbReference type="PROSITE" id="PS50016">
    <property type="entry name" value="ZF_PHD_2"/>
    <property type="match status" value="1"/>
</dbReference>
<dbReference type="AlphaFoldDB" id="A0A8X7QUR8"/>
<dbReference type="InterPro" id="IPR001965">
    <property type="entry name" value="Znf_PHD"/>
</dbReference>
<evidence type="ECO:0000256" key="3">
    <source>
        <dbReference type="ARBA" id="ARBA00022771"/>
    </source>
</evidence>
<keyword evidence="2" id="KW-0479">Metal-binding</keyword>
<organism evidence="9 10">
    <name type="scientific">Brassica carinata</name>
    <name type="common">Ethiopian mustard</name>
    <name type="synonym">Abyssinian cabbage</name>
    <dbReference type="NCBI Taxonomy" id="52824"/>
    <lineage>
        <taxon>Eukaryota</taxon>
        <taxon>Viridiplantae</taxon>
        <taxon>Streptophyta</taxon>
        <taxon>Embryophyta</taxon>
        <taxon>Tracheophyta</taxon>
        <taxon>Spermatophyta</taxon>
        <taxon>Magnoliopsida</taxon>
        <taxon>eudicotyledons</taxon>
        <taxon>Gunneridae</taxon>
        <taxon>Pentapetalae</taxon>
        <taxon>rosids</taxon>
        <taxon>malvids</taxon>
        <taxon>Brassicales</taxon>
        <taxon>Brassicaceae</taxon>
        <taxon>Brassiceae</taxon>
        <taxon>Brassica</taxon>
    </lineage>
</organism>
<comment type="caution">
    <text evidence="9">The sequence shown here is derived from an EMBL/GenBank/DDBJ whole genome shotgun (WGS) entry which is preliminary data.</text>
</comment>
<feature type="domain" description="DDT" evidence="8">
    <location>
        <begin position="235"/>
        <end position="295"/>
    </location>
</feature>
<gene>
    <name evidence="9" type="ORF">Bca52824_056653</name>
</gene>
<evidence type="ECO:0000259" key="8">
    <source>
        <dbReference type="PROSITE" id="PS50827"/>
    </source>
</evidence>
<evidence type="ECO:0000256" key="4">
    <source>
        <dbReference type="ARBA" id="ARBA00022833"/>
    </source>
</evidence>
<comment type="subcellular location">
    <subcellularLocation>
        <location evidence="1">Nucleus</location>
    </subcellularLocation>
</comment>
<dbReference type="OrthoDB" id="784962at2759"/>
<dbReference type="PROSITE" id="PS50827">
    <property type="entry name" value="DDT"/>
    <property type="match status" value="1"/>
</dbReference>
<keyword evidence="10" id="KW-1185">Reference proteome</keyword>
<dbReference type="InterPro" id="IPR013083">
    <property type="entry name" value="Znf_RING/FYVE/PHD"/>
</dbReference>
<evidence type="ECO:0000259" key="7">
    <source>
        <dbReference type="PROSITE" id="PS50016"/>
    </source>
</evidence>
<dbReference type="GO" id="GO:0005634">
    <property type="term" value="C:nucleus"/>
    <property type="evidence" value="ECO:0007669"/>
    <property type="project" value="UniProtKB-SubCell"/>
</dbReference>
<protein>
    <submittedName>
        <fullName evidence="9">Uncharacterized protein</fullName>
    </submittedName>
</protein>
<reference evidence="9 10" key="1">
    <citation type="submission" date="2020-02" db="EMBL/GenBank/DDBJ databases">
        <authorList>
            <person name="Ma Q."/>
            <person name="Huang Y."/>
            <person name="Song X."/>
            <person name="Pei D."/>
        </authorList>
    </citation>
    <scope>NUCLEOTIDE SEQUENCE [LARGE SCALE GENOMIC DNA]</scope>
    <source>
        <strain evidence="9">Sxm20200214</strain>
        <tissue evidence="9">Leaf</tissue>
    </source>
</reference>
<name>A0A8X7QUR8_BRACI</name>
<dbReference type="InterPro" id="IPR019787">
    <property type="entry name" value="Znf_PHD-finger"/>
</dbReference>
<dbReference type="InterPro" id="IPR018501">
    <property type="entry name" value="DDT_dom"/>
</dbReference>
<dbReference type="Pfam" id="PF02791">
    <property type="entry name" value="DDT"/>
    <property type="match status" value="1"/>
</dbReference>
<accession>A0A8X7QUR8</accession>
<dbReference type="PANTHER" id="PTHR46508:SF5">
    <property type="entry name" value="PHD-FINGER AND DNA BINDING DOMAIN-CONTAINING PROTEIN"/>
    <property type="match status" value="1"/>
</dbReference>
<evidence type="ECO:0000256" key="5">
    <source>
        <dbReference type="ARBA" id="ARBA00023242"/>
    </source>
</evidence>
<sequence>MESVGKVVRKEIDGVGFCFGTVQSYDPSGFYEIVYENGVTETSSLTEFAALLVGEGQFEEAETPVQVNGCKRSRKRPRENVKRYSKTLPNEVNVMRDVDLNEEIPEEDAGVSDGGLRGNLDLNRAPVETLDLDLNTAVPEPDEGIGYEENSSNKRRRLIDLNMDASCDLEDAEVRDLNADEREGCTVTACLADEVSPALSVNCLTAEKNWIVEEISLLPPKPQLPPSSPNLNLDGLPIPYVFATYSFLRSFSTVLFLSPFELKDFVEALRCTSPSLLFDSIHVSLLQMLRKDLEKLAGEDDQSATLCLRSLDWDMLDVVNYPLYVVEYLLFSGSKDGPGVDLTRFNFFRNEYFRLPMALKTEILACLCGDMMDAEVVISELNKRSAGGSFDRNVDECFICKMVGNLVCCDGCPAAYHSKCIGVALELLPEGVWYCPECSFDRHAPGLKPAKQIRGSQLIEIDPHGRKYYSSCGYLLV</sequence>
<keyword evidence="3 6" id="KW-0863">Zinc-finger</keyword>
<evidence type="ECO:0000313" key="10">
    <source>
        <dbReference type="Proteomes" id="UP000886595"/>
    </source>
</evidence>
<feature type="domain" description="PHD-type" evidence="7">
    <location>
        <begin position="394"/>
        <end position="441"/>
    </location>
</feature>
<dbReference type="GO" id="GO:0008270">
    <property type="term" value="F:zinc ion binding"/>
    <property type="evidence" value="ECO:0007669"/>
    <property type="project" value="UniProtKB-KW"/>
</dbReference>
<proteinExistence type="predicted"/>
<dbReference type="Proteomes" id="UP000886595">
    <property type="component" value="Unassembled WGS sequence"/>
</dbReference>
<keyword evidence="5" id="KW-0539">Nucleus</keyword>
<dbReference type="InterPro" id="IPR011011">
    <property type="entry name" value="Znf_FYVE_PHD"/>
</dbReference>
<dbReference type="EMBL" id="JAAMPC010000012">
    <property type="protein sequence ID" value="KAG2274098.1"/>
    <property type="molecule type" value="Genomic_DNA"/>
</dbReference>
<dbReference type="SMART" id="SM00249">
    <property type="entry name" value="PHD"/>
    <property type="match status" value="1"/>
</dbReference>
<dbReference type="PANTHER" id="PTHR46508">
    <property type="entry name" value="PHD FINGER FAMILY PROTEIN"/>
    <property type="match status" value="1"/>
</dbReference>
<dbReference type="SUPFAM" id="SSF57903">
    <property type="entry name" value="FYVE/PHD zinc finger"/>
    <property type="match status" value="1"/>
</dbReference>
<dbReference type="Pfam" id="PF00628">
    <property type="entry name" value="PHD"/>
    <property type="match status" value="1"/>
</dbReference>
<evidence type="ECO:0000256" key="1">
    <source>
        <dbReference type="ARBA" id="ARBA00004123"/>
    </source>
</evidence>
<evidence type="ECO:0000256" key="6">
    <source>
        <dbReference type="PROSITE-ProRule" id="PRU00146"/>
    </source>
</evidence>
<keyword evidence="4" id="KW-0862">Zinc</keyword>
<dbReference type="Gene3D" id="3.30.40.10">
    <property type="entry name" value="Zinc/RING finger domain, C3HC4 (zinc finger)"/>
    <property type="match status" value="1"/>
</dbReference>
<dbReference type="SMART" id="SM00571">
    <property type="entry name" value="DDT"/>
    <property type="match status" value="1"/>
</dbReference>